<dbReference type="GeneID" id="5853035"/>
<dbReference type="InParanoid" id="A8QD53"/>
<dbReference type="InterPro" id="IPR023465">
    <property type="entry name" value="Riboflavin_kinase_dom_sf"/>
</dbReference>
<dbReference type="VEuPathDB" id="FungiDB:MGL_4121"/>
<dbReference type="Proteomes" id="UP000008837">
    <property type="component" value="Unassembled WGS sequence"/>
</dbReference>
<evidence type="ECO:0000256" key="6">
    <source>
        <dbReference type="ARBA" id="ARBA00022630"/>
    </source>
</evidence>
<feature type="domain" description="Riboflavin kinase" evidence="12">
    <location>
        <begin position="19"/>
        <end position="158"/>
    </location>
</feature>
<dbReference type="KEGG" id="mgl:MGL_4121"/>
<evidence type="ECO:0000313" key="14">
    <source>
        <dbReference type="Proteomes" id="UP000008837"/>
    </source>
</evidence>
<evidence type="ECO:0000256" key="2">
    <source>
        <dbReference type="ARBA" id="ARBA00005201"/>
    </source>
</evidence>
<evidence type="ECO:0000259" key="12">
    <source>
        <dbReference type="SMART" id="SM00904"/>
    </source>
</evidence>
<evidence type="ECO:0000256" key="5">
    <source>
        <dbReference type="ARBA" id="ARBA00017394"/>
    </source>
</evidence>
<dbReference type="Pfam" id="PF01687">
    <property type="entry name" value="Flavokinase"/>
    <property type="match status" value="1"/>
</dbReference>
<evidence type="ECO:0000313" key="13">
    <source>
        <dbReference type="EMBL" id="EDP41572.1"/>
    </source>
</evidence>
<dbReference type="GO" id="GO:0005739">
    <property type="term" value="C:mitochondrion"/>
    <property type="evidence" value="ECO:0007669"/>
    <property type="project" value="TreeGrafter"/>
</dbReference>
<name>A8QD53_MALGO</name>
<keyword evidence="8" id="KW-0808">Transferase</keyword>
<accession>A8QD53</accession>
<keyword evidence="14" id="KW-1185">Reference proteome</keyword>
<evidence type="ECO:0000256" key="10">
    <source>
        <dbReference type="ARBA" id="ARBA00022840"/>
    </source>
</evidence>
<dbReference type="UniPathway" id="UPA00276">
    <property type="reaction ID" value="UER00406"/>
</dbReference>
<dbReference type="GO" id="GO:0005524">
    <property type="term" value="F:ATP binding"/>
    <property type="evidence" value="ECO:0007669"/>
    <property type="project" value="UniProtKB-KW"/>
</dbReference>
<organism evidence="13 14">
    <name type="scientific">Malassezia globosa (strain ATCC MYA-4612 / CBS 7966)</name>
    <name type="common">Dandruff-associated fungus</name>
    <dbReference type="NCBI Taxonomy" id="425265"/>
    <lineage>
        <taxon>Eukaryota</taxon>
        <taxon>Fungi</taxon>
        <taxon>Dikarya</taxon>
        <taxon>Basidiomycota</taxon>
        <taxon>Ustilaginomycotina</taxon>
        <taxon>Malasseziomycetes</taxon>
        <taxon>Malasseziales</taxon>
        <taxon>Malasseziaceae</taxon>
        <taxon>Malassezia</taxon>
    </lineage>
</organism>
<dbReference type="RefSeq" id="XP_001728786.1">
    <property type="nucleotide sequence ID" value="XM_001728734.1"/>
</dbReference>
<dbReference type="InterPro" id="IPR023468">
    <property type="entry name" value="Riboflavin_kinase"/>
</dbReference>
<dbReference type="EMBL" id="AAYY01000020">
    <property type="protein sequence ID" value="EDP41572.1"/>
    <property type="molecule type" value="Genomic_DNA"/>
</dbReference>
<dbReference type="OrthoDB" id="276388at2759"/>
<dbReference type="EC" id="2.7.1.26" evidence="4"/>
<keyword evidence="7" id="KW-0288">FMN</keyword>
<dbReference type="FunCoup" id="A8QD53">
    <property type="interactions" value="236"/>
</dbReference>
<sequence length="172" mass="19647">MTRPMICGEDTPKAPFPVYLRGTVEHGYGRGSKQLNCATANLPISALDDPVNDPQHRLHETGVYFGYAQVRFRDGAPHVAADREIYPMVMSLGWNPQFQNQQKSIEVHILHNYAADFYGEDMHVVVLGYIRPERKYANLEALMDDINIDKRVGLNSLDRPAYCAYQKENWFS</sequence>
<evidence type="ECO:0000256" key="9">
    <source>
        <dbReference type="ARBA" id="ARBA00022741"/>
    </source>
</evidence>
<comment type="similarity">
    <text evidence="3">Belongs to the flavokinase family.</text>
</comment>
<dbReference type="SMART" id="SM00904">
    <property type="entry name" value="Flavokinase"/>
    <property type="match status" value="1"/>
</dbReference>
<evidence type="ECO:0000256" key="3">
    <source>
        <dbReference type="ARBA" id="ARBA00010108"/>
    </source>
</evidence>
<dbReference type="InterPro" id="IPR015865">
    <property type="entry name" value="Riboflavin_kinase_bac/euk"/>
</dbReference>
<dbReference type="GO" id="GO:0009398">
    <property type="term" value="P:FMN biosynthetic process"/>
    <property type="evidence" value="ECO:0007669"/>
    <property type="project" value="UniProtKB-UniPathway"/>
</dbReference>
<proteinExistence type="inferred from homology"/>
<reference evidence="13 14" key="1">
    <citation type="journal article" date="2007" name="Proc. Natl. Acad. Sci. U.S.A.">
        <title>Dandruff-associated Malassezia genomes reveal convergent and divergent virulence traits shared with plant and human fungal pathogens.</title>
        <authorList>
            <person name="Xu J."/>
            <person name="Saunders C.W."/>
            <person name="Hu P."/>
            <person name="Grant R.A."/>
            <person name="Boekhout T."/>
            <person name="Kuramae E.E."/>
            <person name="Kronstad J.W."/>
            <person name="Deangelis Y.M."/>
            <person name="Reeder N.L."/>
            <person name="Johnstone K.R."/>
            <person name="Leland M."/>
            <person name="Fieno A.M."/>
            <person name="Begley W.M."/>
            <person name="Sun Y."/>
            <person name="Lacey M.P."/>
            <person name="Chaudhary T."/>
            <person name="Keough T."/>
            <person name="Chu L."/>
            <person name="Sears R."/>
            <person name="Yuan B."/>
            <person name="Dawson T.L.Jr."/>
        </authorList>
    </citation>
    <scope>NUCLEOTIDE SEQUENCE [LARGE SCALE GENOMIC DNA]</scope>
    <source>
        <strain evidence="14">ATCC MYA-4612 / CBS 7966</strain>
    </source>
</reference>
<comment type="function">
    <text evidence="1">Catalyzes the phosphorylation of riboflavin (vitamin B2) to form flavin mononucleotide (FMN) coenzyme.</text>
</comment>
<dbReference type="Gene3D" id="2.40.30.30">
    <property type="entry name" value="Riboflavin kinase-like"/>
    <property type="match status" value="1"/>
</dbReference>
<evidence type="ECO:0000256" key="7">
    <source>
        <dbReference type="ARBA" id="ARBA00022643"/>
    </source>
</evidence>
<keyword evidence="10" id="KW-0067">ATP-binding</keyword>
<keyword evidence="9" id="KW-0547">Nucleotide-binding</keyword>
<comment type="caution">
    <text evidence="13">The sequence shown here is derived from an EMBL/GenBank/DDBJ whole genome shotgun (WGS) entry which is preliminary data.</text>
</comment>
<dbReference type="OMA" id="NGEVHKM"/>
<evidence type="ECO:0000256" key="1">
    <source>
        <dbReference type="ARBA" id="ARBA00003572"/>
    </source>
</evidence>
<dbReference type="STRING" id="425265.A8QD53"/>
<gene>
    <name evidence="13" type="ORF">MGL_4121</name>
</gene>
<keyword evidence="6" id="KW-0285">Flavoprotein</keyword>
<evidence type="ECO:0000256" key="4">
    <source>
        <dbReference type="ARBA" id="ARBA00012105"/>
    </source>
</evidence>
<dbReference type="SUPFAM" id="SSF82114">
    <property type="entry name" value="Riboflavin kinase-like"/>
    <property type="match status" value="1"/>
</dbReference>
<dbReference type="GO" id="GO:0009231">
    <property type="term" value="P:riboflavin biosynthetic process"/>
    <property type="evidence" value="ECO:0007669"/>
    <property type="project" value="InterPro"/>
</dbReference>
<evidence type="ECO:0000256" key="8">
    <source>
        <dbReference type="ARBA" id="ARBA00022679"/>
    </source>
</evidence>
<dbReference type="PANTHER" id="PTHR22749:SF6">
    <property type="entry name" value="RIBOFLAVIN KINASE"/>
    <property type="match status" value="1"/>
</dbReference>
<evidence type="ECO:0000256" key="11">
    <source>
        <dbReference type="ARBA" id="ARBA00029960"/>
    </source>
</evidence>
<dbReference type="GO" id="GO:0008531">
    <property type="term" value="F:riboflavin kinase activity"/>
    <property type="evidence" value="ECO:0007669"/>
    <property type="project" value="UniProtKB-EC"/>
</dbReference>
<protein>
    <recommendedName>
        <fullName evidence="5">Riboflavin kinase</fullName>
        <ecNumber evidence="4">2.7.1.26</ecNumber>
    </recommendedName>
    <alternativeName>
        <fullName evidence="11">Flavin mononucleotide kinase 1</fullName>
    </alternativeName>
</protein>
<dbReference type="PANTHER" id="PTHR22749">
    <property type="entry name" value="RIBOFLAVIN KINASE/FMN ADENYLYLTRANSFERASE"/>
    <property type="match status" value="1"/>
</dbReference>
<comment type="pathway">
    <text evidence="2">Cofactor biosynthesis; FMN biosynthesis; FMN from riboflavin (ATP route): step 1/1.</text>
</comment>
<dbReference type="AlphaFoldDB" id="A8QD53"/>